<dbReference type="GO" id="GO:0005576">
    <property type="term" value="C:extracellular region"/>
    <property type="evidence" value="ECO:0007669"/>
    <property type="project" value="UniProtKB-SubCell"/>
</dbReference>
<evidence type="ECO:0000313" key="8">
    <source>
        <dbReference type="Proteomes" id="UP000027341"/>
    </source>
</evidence>
<reference evidence="7 8" key="1">
    <citation type="submission" date="2014-04" db="EMBL/GenBank/DDBJ databases">
        <title>Draft genome sequence of Hydrogenovibrio marinus MH-110, a model organism for aerobic H2 metabolism.</title>
        <authorList>
            <person name="Cha H.J."/>
            <person name="Jo B.H."/>
            <person name="Hwang B.H."/>
        </authorList>
    </citation>
    <scope>NUCLEOTIDE SEQUENCE [LARGE SCALE GENOMIC DNA]</scope>
    <source>
        <strain evidence="7 8">MH-110</strain>
    </source>
</reference>
<organism evidence="7 8">
    <name type="scientific">Hydrogenovibrio marinus</name>
    <dbReference type="NCBI Taxonomy" id="28885"/>
    <lineage>
        <taxon>Bacteria</taxon>
        <taxon>Pseudomonadati</taxon>
        <taxon>Pseudomonadota</taxon>
        <taxon>Gammaproteobacteria</taxon>
        <taxon>Thiotrichales</taxon>
        <taxon>Piscirickettsiaceae</taxon>
        <taxon>Hydrogenovibrio</taxon>
    </lineage>
</organism>
<dbReference type="PRINTS" id="PR00207">
    <property type="entry name" value="FLAGELLIN"/>
</dbReference>
<dbReference type="PANTHER" id="PTHR42792">
    <property type="entry name" value="FLAGELLIN"/>
    <property type="match status" value="1"/>
</dbReference>
<comment type="similarity">
    <text evidence="1 4">Belongs to the bacterial flagellin family.</text>
</comment>
<dbReference type="PANTHER" id="PTHR42792:SF2">
    <property type="entry name" value="FLAGELLIN"/>
    <property type="match status" value="1"/>
</dbReference>
<keyword evidence="3 4" id="KW-0975">Bacterial flagellum</keyword>
<dbReference type="InterPro" id="IPR042187">
    <property type="entry name" value="Flagellin_C_sub2"/>
</dbReference>
<name>A0A066ZNL5_HYDMR</name>
<feature type="domain" description="Flagellin N-terminal" evidence="5">
    <location>
        <begin position="5"/>
        <end position="143"/>
    </location>
</feature>
<evidence type="ECO:0000256" key="2">
    <source>
        <dbReference type="ARBA" id="ARBA00022525"/>
    </source>
</evidence>
<proteinExistence type="inferred from homology"/>
<dbReference type="Proteomes" id="UP000027341">
    <property type="component" value="Unassembled WGS sequence"/>
</dbReference>
<comment type="function">
    <text evidence="4">Flagellin is the subunit protein which polymerizes to form the filaments of bacterial flagella.</text>
</comment>
<evidence type="ECO:0000256" key="3">
    <source>
        <dbReference type="ARBA" id="ARBA00023143"/>
    </source>
</evidence>
<dbReference type="InterPro" id="IPR001029">
    <property type="entry name" value="Flagellin_N"/>
</dbReference>
<dbReference type="Gene3D" id="6.10.10.10">
    <property type="entry name" value="Flagellar export chaperone, C-terminal domain"/>
    <property type="match status" value="1"/>
</dbReference>
<evidence type="ECO:0000259" key="5">
    <source>
        <dbReference type="Pfam" id="PF00669"/>
    </source>
</evidence>
<dbReference type="STRING" id="28885.EI16_03695"/>
<sequence>MAMVINTNIAAENAVRLLDRSQKEMSTSMERLTSGLRINKTADDAAGKAVVMSMTSQVRGTTMAIRNANDGISLVQTVDGAAEETVNMLYRVRELAVQASNATYSSAQRSQMNLEVSQLRIEMNRIASTTKFNGVKLMASSKTVSIQAGWETASQNTVKISLKTMNASALGVTGTIQTAASALGVMSQVDAALGSIAKTRAKYGAVQNRLDYTVSNLQNVNENIMAARSRIEDANFATESANLARTQILQQAGMSMLSQANQSQQNVLSLLR</sequence>
<protein>
    <recommendedName>
        <fullName evidence="4">Flagellin</fullName>
    </recommendedName>
</protein>
<dbReference type="SUPFAM" id="SSF64518">
    <property type="entry name" value="Phase 1 flagellin"/>
    <property type="match status" value="1"/>
</dbReference>
<evidence type="ECO:0000313" key="7">
    <source>
        <dbReference type="EMBL" id="KDN95413.1"/>
    </source>
</evidence>
<keyword evidence="7" id="KW-0969">Cilium</keyword>
<keyword evidence="2 4" id="KW-0964">Secreted</keyword>
<accession>A0A066ZNL5</accession>
<dbReference type="AlphaFoldDB" id="A0A066ZNL5"/>
<evidence type="ECO:0000259" key="6">
    <source>
        <dbReference type="Pfam" id="PF00700"/>
    </source>
</evidence>
<dbReference type="Pfam" id="PF00669">
    <property type="entry name" value="Flagellin_N"/>
    <property type="match status" value="1"/>
</dbReference>
<comment type="subcellular location">
    <subcellularLocation>
        <location evidence="4">Secreted</location>
    </subcellularLocation>
    <subcellularLocation>
        <location evidence="4">Bacterial flagellum</location>
    </subcellularLocation>
</comment>
<dbReference type="Pfam" id="PF00700">
    <property type="entry name" value="Flagellin_C"/>
    <property type="match status" value="1"/>
</dbReference>
<keyword evidence="8" id="KW-1185">Reference proteome</keyword>
<keyword evidence="7" id="KW-0966">Cell projection</keyword>
<feature type="domain" description="Flagellin C-terminal" evidence="6">
    <location>
        <begin position="187"/>
        <end position="271"/>
    </location>
</feature>
<dbReference type="InterPro" id="IPR001492">
    <property type="entry name" value="Flagellin"/>
</dbReference>
<comment type="caution">
    <text evidence="7">The sequence shown here is derived from an EMBL/GenBank/DDBJ whole genome shotgun (WGS) entry which is preliminary data.</text>
</comment>
<dbReference type="Gene3D" id="1.20.1330.10">
    <property type="entry name" value="f41 fragment of flagellin, N-terminal domain"/>
    <property type="match status" value="1"/>
</dbReference>
<keyword evidence="7" id="KW-0282">Flagellum</keyword>
<dbReference type="RefSeq" id="WP_029909516.1">
    <property type="nucleotide sequence ID" value="NZ_AP020335.1"/>
</dbReference>
<evidence type="ECO:0000256" key="1">
    <source>
        <dbReference type="ARBA" id="ARBA00005709"/>
    </source>
</evidence>
<evidence type="ECO:0000256" key="4">
    <source>
        <dbReference type="RuleBase" id="RU362073"/>
    </source>
</evidence>
<gene>
    <name evidence="7" type="ORF">EI16_03695</name>
</gene>
<dbReference type="GO" id="GO:0005198">
    <property type="term" value="F:structural molecule activity"/>
    <property type="evidence" value="ECO:0007669"/>
    <property type="project" value="UniProtKB-UniRule"/>
</dbReference>
<dbReference type="EMBL" id="JMIU01000001">
    <property type="protein sequence ID" value="KDN95413.1"/>
    <property type="molecule type" value="Genomic_DNA"/>
</dbReference>
<dbReference type="InterPro" id="IPR046358">
    <property type="entry name" value="Flagellin_C"/>
</dbReference>
<dbReference type="GO" id="GO:0009288">
    <property type="term" value="C:bacterial-type flagellum"/>
    <property type="evidence" value="ECO:0007669"/>
    <property type="project" value="UniProtKB-SubCell"/>
</dbReference>